<evidence type="ECO:0000313" key="3">
    <source>
        <dbReference type="EMBL" id="AFM01432.1"/>
    </source>
</evidence>
<dbReference type="Pfam" id="PF01551">
    <property type="entry name" value="Peptidase_M23"/>
    <property type="match status" value="1"/>
</dbReference>
<accession>I4ABU7</accession>
<dbReference type="OrthoDB" id="9814460at2"/>
<keyword evidence="1" id="KW-0812">Transmembrane</keyword>
<dbReference type="InterPro" id="IPR011055">
    <property type="entry name" value="Dup_hybrid_motif"/>
</dbReference>
<dbReference type="InterPro" id="IPR050570">
    <property type="entry name" value="Cell_wall_metabolism_enzyme"/>
</dbReference>
<dbReference type="RefSeq" id="WP_014794912.1">
    <property type="nucleotide sequence ID" value="NC_018017.1"/>
</dbReference>
<reference evidence="4" key="1">
    <citation type="submission" date="2012-06" db="EMBL/GenBank/DDBJ databases">
        <title>Complete sequence of Desulfitobacterium dehalogenans ATCC 51507.</title>
        <authorList>
            <person name="Lucas S."/>
            <person name="Han J."/>
            <person name="Lapidus A."/>
            <person name="Cheng J.-F."/>
            <person name="Goodwin L."/>
            <person name="Pitluck S."/>
            <person name="Peters L."/>
            <person name="Ovchinnikova G."/>
            <person name="Teshima H."/>
            <person name="Detter J.C."/>
            <person name="Han C."/>
            <person name="Tapia R."/>
            <person name="Land M."/>
            <person name="Hauser L."/>
            <person name="Kyrpides N."/>
            <person name="Ivanova N."/>
            <person name="Pagani I."/>
            <person name="Kruse T."/>
            <person name="de Vos W.M."/>
            <person name="Smidt H."/>
            <person name="Woyke T."/>
        </authorList>
    </citation>
    <scope>NUCLEOTIDE SEQUENCE [LARGE SCALE GENOMIC DNA]</scope>
    <source>
        <strain evidence="4">ATCC 51507 / DSM 9161 / JW/IU-DC1</strain>
    </source>
</reference>
<dbReference type="InterPro" id="IPR016047">
    <property type="entry name" value="M23ase_b-sheet_dom"/>
</dbReference>
<evidence type="ECO:0000313" key="4">
    <source>
        <dbReference type="Proteomes" id="UP000006053"/>
    </source>
</evidence>
<keyword evidence="4" id="KW-1185">Reference proteome</keyword>
<dbReference type="GO" id="GO:0004222">
    <property type="term" value="F:metalloendopeptidase activity"/>
    <property type="evidence" value="ECO:0007669"/>
    <property type="project" value="TreeGrafter"/>
</dbReference>
<evidence type="ECO:0000256" key="1">
    <source>
        <dbReference type="SAM" id="Phobius"/>
    </source>
</evidence>
<dbReference type="PANTHER" id="PTHR21666">
    <property type="entry name" value="PEPTIDASE-RELATED"/>
    <property type="match status" value="1"/>
</dbReference>
<name>I4ABU7_DESDJ</name>
<dbReference type="Proteomes" id="UP000006053">
    <property type="component" value="Chromosome"/>
</dbReference>
<gene>
    <name evidence="3" type="ordered locus">Desde_3140</name>
</gene>
<dbReference type="CDD" id="cd12797">
    <property type="entry name" value="M23_peptidase"/>
    <property type="match status" value="1"/>
</dbReference>
<dbReference type="HOGENOM" id="CLU_1479786_0_0_9"/>
<feature type="domain" description="M23ase beta-sheet core" evidence="2">
    <location>
        <begin position="83"/>
        <end position="177"/>
    </location>
</feature>
<evidence type="ECO:0000259" key="2">
    <source>
        <dbReference type="Pfam" id="PF01551"/>
    </source>
</evidence>
<keyword evidence="1" id="KW-1133">Transmembrane helix</keyword>
<dbReference type="PANTHER" id="PTHR21666:SF270">
    <property type="entry name" value="MUREIN HYDROLASE ACTIVATOR ENVC"/>
    <property type="match status" value="1"/>
</dbReference>
<dbReference type="SUPFAM" id="SSF51261">
    <property type="entry name" value="Duplicated hybrid motif"/>
    <property type="match status" value="1"/>
</dbReference>
<organism evidence="3 4">
    <name type="scientific">Desulfitobacterium dehalogenans (strain ATCC 51507 / DSM 9161 / JW/IU-DC1)</name>
    <dbReference type="NCBI Taxonomy" id="756499"/>
    <lineage>
        <taxon>Bacteria</taxon>
        <taxon>Bacillati</taxon>
        <taxon>Bacillota</taxon>
        <taxon>Clostridia</taxon>
        <taxon>Eubacteriales</taxon>
        <taxon>Desulfitobacteriaceae</taxon>
        <taxon>Desulfitobacterium</taxon>
    </lineage>
</organism>
<dbReference type="STRING" id="756499.Desde_3140"/>
<dbReference type="eggNOG" id="COG0739">
    <property type="taxonomic scope" value="Bacteria"/>
</dbReference>
<feature type="transmembrane region" description="Helical" evidence="1">
    <location>
        <begin position="6"/>
        <end position="25"/>
    </location>
</feature>
<proteinExistence type="predicted"/>
<keyword evidence="1" id="KW-0472">Membrane</keyword>
<reference evidence="3 4" key="2">
    <citation type="journal article" date="2015" name="J. Bacteriol.">
        <title>Genomic, proteomic, and biochemical analysis of the organohalide respiratory pathway in Desulfitobacterium dehalogenans.</title>
        <authorList>
            <person name="Kruse T."/>
            <person name="van de Pas B.A."/>
            <person name="Atteia A."/>
            <person name="Krab K."/>
            <person name="Hagen W.R."/>
            <person name="Goodwin L."/>
            <person name="Chain P."/>
            <person name="Boeren S."/>
            <person name="Maphosa F."/>
            <person name="Schraa G."/>
            <person name="de Vos W.M."/>
            <person name="van der Oost J."/>
            <person name="Smidt H."/>
            <person name="Stams A.J."/>
        </authorList>
    </citation>
    <scope>NUCLEOTIDE SEQUENCE [LARGE SCALE GENOMIC DNA]</scope>
    <source>
        <strain evidence="4">ATCC 51507 / DSM 9161 / JW/IU-DC1</strain>
    </source>
</reference>
<dbReference type="AlphaFoldDB" id="I4ABU7"/>
<sequence length="182" mass="20267">MILWIAHITIIGFFTFIIWVTLGAFKLKPFQQLILSLGILLLVNTTLEDISPLLNTITDFAAGGKKFEMPVQGEITKTYDPPHHHGIDIAIPEGTPIRAQADGKVIKAQWDNIYGQVVIVEYQNGLQALYAHNRDILVKEGYPVVKGTKIAYSGNTGRSTGPHLHYEIRIKGKAVNPFLHIK</sequence>
<dbReference type="Gene3D" id="2.70.70.10">
    <property type="entry name" value="Glucose Permease (Domain IIA)"/>
    <property type="match status" value="1"/>
</dbReference>
<protein>
    <submittedName>
        <fullName evidence="3">Membrane-bound metallopeptidase</fullName>
    </submittedName>
</protein>
<dbReference type="EMBL" id="CP003348">
    <property type="protein sequence ID" value="AFM01432.1"/>
    <property type="molecule type" value="Genomic_DNA"/>
</dbReference>
<dbReference type="KEGG" id="ddh:Desde_3140"/>